<evidence type="ECO:0000259" key="6">
    <source>
        <dbReference type="Pfam" id="PF19273"/>
    </source>
</evidence>
<dbReference type="GO" id="GO:0042565">
    <property type="term" value="C:RNA nuclear export complex"/>
    <property type="evidence" value="ECO:0007669"/>
    <property type="project" value="TreeGrafter"/>
</dbReference>
<evidence type="ECO:0000256" key="2">
    <source>
        <dbReference type="ARBA" id="ARBA00025147"/>
    </source>
</evidence>
<evidence type="ECO:0000256" key="3">
    <source>
        <dbReference type="SAM" id="Coils"/>
    </source>
</evidence>
<dbReference type="InterPro" id="IPR045065">
    <property type="entry name" value="XPO1/5"/>
</dbReference>
<dbReference type="Proteomes" id="UP000027920">
    <property type="component" value="Unassembled WGS sequence"/>
</dbReference>
<evidence type="ECO:0000256" key="4">
    <source>
        <dbReference type="SAM" id="MobiDB-lite"/>
    </source>
</evidence>
<dbReference type="AlphaFoldDB" id="A0A072PU27"/>
<dbReference type="RefSeq" id="XP_013265413.1">
    <property type="nucleotide sequence ID" value="XM_013409959.1"/>
</dbReference>
<evidence type="ECO:0000313" key="7">
    <source>
        <dbReference type="EMBL" id="KEF62823.1"/>
    </source>
</evidence>
<feature type="domain" description="Exportin-1/Importin-beta-like" evidence="5">
    <location>
        <begin position="119"/>
        <end position="190"/>
    </location>
</feature>
<dbReference type="InterPro" id="IPR045478">
    <property type="entry name" value="Exportin-5_C"/>
</dbReference>
<dbReference type="EMBL" id="AMGV01000001">
    <property type="protein sequence ID" value="KEF62823.1"/>
    <property type="molecule type" value="Genomic_DNA"/>
</dbReference>
<dbReference type="GO" id="GO:0005737">
    <property type="term" value="C:cytoplasm"/>
    <property type="evidence" value="ECO:0007669"/>
    <property type="project" value="TreeGrafter"/>
</dbReference>
<dbReference type="OrthoDB" id="2215036at2759"/>
<keyword evidence="8" id="KW-1185">Reference proteome</keyword>
<organism evidence="7 8">
    <name type="scientific">Exophiala aquamarina CBS 119918</name>
    <dbReference type="NCBI Taxonomy" id="1182545"/>
    <lineage>
        <taxon>Eukaryota</taxon>
        <taxon>Fungi</taxon>
        <taxon>Dikarya</taxon>
        <taxon>Ascomycota</taxon>
        <taxon>Pezizomycotina</taxon>
        <taxon>Eurotiomycetes</taxon>
        <taxon>Chaetothyriomycetidae</taxon>
        <taxon>Chaetothyriales</taxon>
        <taxon>Herpotrichiellaceae</taxon>
        <taxon>Exophiala</taxon>
    </lineage>
</organism>
<dbReference type="InterPro" id="IPR013598">
    <property type="entry name" value="Exportin-1/Importin-b-like"/>
</dbReference>
<dbReference type="GO" id="GO:0006405">
    <property type="term" value="P:RNA export from nucleus"/>
    <property type="evidence" value="ECO:0007669"/>
    <property type="project" value="TreeGrafter"/>
</dbReference>
<dbReference type="PANTHER" id="PTHR11223:SF3">
    <property type="entry name" value="EXPORTIN-5"/>
    <property type="match status" value="1"/>
</dbReference>
<feature type="compositionally biased region" description="Basic and acidic residues" evidence="4">
    <location>
        <begin position="1242"/>
        <end position="1251"/>
    </location>
</feature>
<reference evidence="7 8" key="1">
    <citation type="submission" date="2013-03" db="EMBL/GenBank/DDBJ databases">
        <title>The Genome Sequence of Exophiala aquamarina CBS 119918.</title>
        <authorList>
            <consortium name="The Broad Institute Genomics Platform"/>
            <person name="Cuomo C."/>
            <person name="de Hoog S."/>
            <person name="Gorbushina A."/>
            <person name="Walker B."/>
            <person name="Young S.K."/>
            <person name="Zeng Q."/>
            <person name="Gargeya S."/>
            <person name="Fitzgerald M."/>
            <person name="Haas B."/>
            <person name="Abouelleil A."/>
            <person name="Allen A.W."/>
            <person name="Alvarado L."/>
            <person name="Arachchi H.M."/>
            <person name="Berlin A.M."/>
            <person name="Chapman S.B."/>
            <person name="Gainer-Dewar J."/>
            <person name="Goldberg J."/>
            <person name="Griggs A."/>
            <person name="Gujja S."/>
            <person name="Hansen M."/>
            <person name="Howarth C."/>
            <person name="Imamovic A."/>
            <person name="Ireland A."/>
            <person name="Larimer J."/>
            <person name="McCowan C."/>
            <person name="Murphy C."/>
            <person name="Pearson M."/>
            <person name="Poon T.W."/>
            <person name="Priest M."/>
            <person name="Roberts A."/>
            <person name="Saif S."/>
            <person name="Shea T."/>
            <person name="Sisk P."/>
            <person name="Sykes S."/>
            <person name="Wortman J."/>
            <person name="Nusbaum C."/>
            <person name="Birren B."/>
        </authorList>
    </citation>
    <scope>NUCLEOTIDE SEQUENCE [LARGE SCALE GENOMIC DNA]</scope>
    <source>
        <strain evidence="7 8">CBS 119918</strain>
    </source>
</reference>
<protein>
    <submittedName>
        <fullName evidence="7">Uncharacterized protein</fullName>
    </submittedName>
</protein>
<keyword evidence="1" id="KW-0819">tRNA processing</keyword>
<accession>A0A072PU27</accession>
<name>A0A072PU27_9EURO</name>
<dbReference type="InterPro" id="IPR011989">
    <property type="entry name" value="ARM-like"/>
</dbReference>
<dbReference type="GO" id="GO:0003723">
    <property type="term" value="F:RNA binding"/>
    <property type="evidence" value="ECO:0007669"/>
    <property type="project" value="TreeGrafter"/>
</dbReference>
<proteinExistence type="predicted"/>
<feature type="region of interest" description="Disordered" evidence="4">
    <location>
        <begin position="1239"/>
        <end position="1260"/>
    </location>
</feature>
<sequence length="1272" mass="144073">MSTAPIANGVSSGAQPTTFDTSNILQALEIIHNPSTKNDVRRQASDYLEQLKTSSDAPQYGYILSTDRSQPPLVRHYGLSLLNYIIRHDSHKLSEEQNDQLRNCILELGRTVESSDLAFIRNKISELWIEMAKRSWALDWFDLDEHLVRLWSRDLIHKDFVLTVLENLSEDVFVRDDSIAILRGRDLNSAVVEIFTSSANFAGGIKIGDVTRQVRYGEEGWLSRINHFLTHSVEAQSSNTSIKEATLKALAALRSSFIWIMTASIVNSRALITTCNLLTVDDPDLVMGAVQALLSLYGRLRLEEIEVQALVHPLLQPESIVTLRHLYSASVVSIDEVDSSKYVLSKKLSELMSLLSDHICHYTSPDPNTLDLAPFLHFLTYMAEHESLIVSIPMIHSWVKLLEVPSWRKTPAVSSCIGPILQVASERLIQYDQLPEDTQTPVVLFVNEEIELFPERQGFYLNYRRLCSAVIEWICYAQLENAMQAVLKRVDDLLDEIQAIEQQLDIARYERFSMTFLRADADFAIIDAAFKGFDRWQSAHKDRLTPEQEQLGNRIRESSKSWMLSMMEKRVFRDPQIRHRQIKSAVEVSNRALQKDTEFAFKVLEHILSSFIINHEQHQLFAEAVHELHSYAVSELRRLSLQHADYFVTFYDQLQAKFTELINQLGADERLQIDLKSTLFSVVQRASAVDYSQRLTKLQGFLEPLATAWADQGLQATLQDLRSFARSQAFDKVAPYLREIGAATIEDWSQVAFDDRGAQIQQEMLSGFAKLPLRETRILLSISTERLDQDSPLHEMITKLWSPLIPNMLTHVLSLTRYNHQLHDPSSWPNVSPNMEPVIRRLLRDRYWQSGISAGSMNAFHNQVKSTRSTLEGFASSVRGRVRNNLEQCYSILHTLGRLGDAFYSLQQLPAMIAEAAIATANPLSPHHFSVMLQMLPKLIDECPPSRRQGFLTPILAALLEQMDTKLSSQWAAMNLRKQTKHDEENLSDEMRDDSVLRQTTYKAVNLVAHWLNPKREQQLSTKKTIVNGDYLTQQNQQSMREFFLSNTHVLDRLLVFIDHSLGFKDTRCCYTMLVAAQRLVPDFATAQYISGDAADAVRGFISTEMFKTAITCLNDGYFADHQQHYAQLIATIWISYGLPAHIPATESVPAHDRPPLTTAPRDVILSLPGMTEAKVDSAAAQLLHEGLGARSKKLRAIILSLLEGVRGVRLSELGKIDMRQQQSRILEKYKQRELLTTAMHGTDEPGKSAMDEAGAGGDDVDLGGVADMFAS</sequence>
<dbReference type="STRING" id="1182545.A0A072PU27"/>
<evidence type="ECO:0000256" key="1">
    <source>
        <dbReference type="ARBA" id="ARBA00022694"/>
    </source>
</evidence>
<keyword evidence="3" id="KW-0175">Coiled coil</keyword>
<feature type="domain" description="Exportin-5 C-terminal" evidence="6">
    <location>
        <begin position="340"/>
        <end position="1214"/>
    </location>
</feature>
<evidence type="ECO:0000259" key="5">
    <source>
        <dbReference type="Pfam" id="PF08389"/>
    </source>
</evidence>
<dbReference type="SUPFAM" id="SSF48371">
    <property type="entry name" value="ARM repeat"/>
    <property type="match status" value="1"/>
</dbReference>
<dbReference type="Gene3D" id="1.25.10.10">
    <property type="entry name" value="Leucine-rich Repeat Variant"/>
    <property type="match status" value="1"/>
</dbReference>
<dbReference type="GeneID" id="25275747"/>
<dbReference type="GO" id="GO:0005049">
    <property type="term" value="F:nuclear export signal receptor activity"/>
    <property type="evidence" value="ECO:0007669"/>
    <property type="project" value="InterPro"/>
</dbReference>
<dbReference type="Pfam" id="PF19273">
    <property type="entry name" value="Exportin-5"/>
    <property type="match status" value="1"/>
</dbReference>
<dbReference type="VEuPathDB" id="FungiDB:A1O9_00796"/>
<comment type="caution">
    <text evidence="7">The sequence shown here is derived from an EMBL/GenBank/DDBJ whole genome shotgun (WGS) entry which is preliminary data.</text>
</comment>
<dbReference type="GO" id="GO:0006611">
    <property type="term" value="P:protein export from nucleus"/>
    <property type="evidence" value="ECO:0007669"/>
    <property type="project" value="InterPro"/>
</dbReference>
<feature type="coiled-coil region" evidence="3">
    <location>
        <begin position="476"/>
        <end position="510"/>
    </location>
</feature>
<comment type="function">
    <text evidence="2">tRNA nucleus export receptor which facilitates tRNA translocation across the nuclear pore complex. Involved in pre-tRNA splicing, probably by affecting the interaction of pre-tRNA with splicing endonuclease.</text>
</comment>
<evidence type="ECO:0000313" key="8">
    <source>
        <dbReference type="Proteomes" id="UP000027920"/>
    </source>
</evidence>
<dbReference type="InterPro" id="IPR016024">
    <property type="entry name" value="ARM-type_fold"/>
</dbReference>
<dbReference type="PANTHER" id="PTHR11223">
    <property type="entry name" value="EXPORTIN 1/5"/>
    <property type="match status" value="1"/>
</dbReference>
<dbReference type="GO" id="GO:0008033">
    <property type="term" value="P:tRNA processing"/>
    <property type="evidence" value="ECO:0007669"/>
    <property type="project" value="UniProtKB-KW"/>
</dbReference>
<dbReference type="Pfam" id="PF08389">
    <property type="entry name" value="Xpo1"/>
    <property type="match status" value="1"/>
</dbReference>
<dbReference type="HOGENOM" id="CLU_003712_0_0_1"/>
<dbReference type="GO" id="GO:0005634">
    <property type="term" value="C:nucleus"/>
    <property type="evidence" value="ECO:0007669"/>
    <property type="project" value="TreeGrafter"/>
</dbReference>
<gene>
    <name evidence="7" type="ORF">A1O9_00796</name>
</gene>